<sequence>MWYSREAADQGVDDKSSWLGLVKQVSDTLHTWRDRVRRRRELAQWTDRDLHDVGLSWSDIALEVTKPFWRA</sequence>
<dbReference type="Pfam" id="PF06568">
    <property type="entry name" value="YjiS-like"/>
    <property type="match status" value="1"/>
</dbReference>
<evidence type="ECO:0000259" key="1">
    <source>
        <dbReference type="Pfam" id="PF06568"/>
    </source>
</evidence>
<accession>A0A1H5CRH0</accession>
<dbReference type="OrthoDB" id="7306802at2"/>
<dbReference type="EMBL" id="FNTH01000001">
    <property type="protein sequence ID" value="SED69213.1"/>
    <property type="molecule type" value="Genomic_DNA"/>
</dbReference>
<gene>
    <name evidence="2" type="ORF">SAMN05444164_5486</name>
</gene>
<proteinExistence type="predicted"/>
<dbReference type="AlphaFoldDB" id="A0A1H5CRH0"/>
<protein>
    <recommendedName>
        <fullName evidence="1">YjiS-like domain-containing protein</fullName>
    </recommendedName>
</protein>
<evidence type="ECO:0000313" key="3">
    <source>
        <dbReference type="Proteomes" id="UP000198992"/>
    </source>
</evidence>
<evidence type="ECO:0000313" key="2">
    <source>
        <dbReference type="EMBL" id="SED69213.1"/>
    </source>
</evidence>
<dbReference type="InterPro" id="IPR009506">
    <property type="entry name" value="YjiS-like"/>
</dbReference>
<dbReference type="RefSeq" id="WP_092121695.1">
    <property type="nucleotide sequence ID" value="NZ_FNTH01000001.1"/>
</dbReference>
<reference evidence="2 3" key="1">
    <citation type="submission" date="2016-10" db="EMBL/GenBank/DDBJ databases">
        <authorList>
            <person name="de Groot N.N."/>
        </authorList>
    </citation>
    <scope>NUCLEOTIDE SEQUENCE [LARGE SCALE GENOMIC DNA]</scope>
    <source>
        <strain evidence="2 3">MT12</strain>
    </source>
</reference>
<organism evidence="2 3">
    <name type="scientific">Bradyrhizobium erythrophlei</name>
    <dbReference type="NCBI Taxonomy" id="1437360"/>
    <lineage>
        <taxon>Bacteria</taxon>
        <taxon>Pseudomonadati</taxon>
        <taxon>Pseudomonadota</taxon>
        <taxon>Alphaproteobacteria</taxon>
        <taxon>Hyphomicrobiales</taxon>
        <taxon>Nitrobacteraceae</taxon>
        <taxon>Bradyrhizobium</taxon>
    </lineage>
</organism>
<dbReference type="Proteomes" id="UP000198992">
    <property type="component" value="Unassembled WGS sequence"/>
</dbReference>
<feature type="domain" description="YjiS-like" evidence="1">
    <location>
        <begin position="28"/>
        <end position="60"/>
    </location>
</feature>
<name>A0A1H5CRH0_9BRAD</name>